<name>A0A1G8V0T2_9ACTN</name>
<protein>
    <submittedName>
        <fullName evidence="4">Beta-lactamase enzyme family protein</fullName>
    </submittedName>
</protein>
<feature type="domain" description="Beta-lactamase class A catalytic" evidence="2">
    <location>
        <begin position="186"/>
        <end position="287"/>
    </location>
</feature>
<feature type="signal peptide" evidence="1">
    <location>
        <begin position="1"/>
        <end position="32"/>
    </location>
</feature>
<dbReference type="Pfam" id="PF18042">
    <property type="entry name" value="ORF_12_N"/>
    <property type="match status" value="1"/>
</dbReference>
<dbReference type="PROSITE" id="PS51257">
    <property type="entry name" value="PROKAR_LIPOPROTEIN"/>
    <property type="match status" value="1"/>
</dbReference>
<dbReference type="GO" id="GO:0046677">
    <property type="term" value="P:response to antibiotic"/>
    <property type="evidence" value="ECO:0007669"/>
    <property type="project" value="InterPro"/>
</dbReference>
<accession>A0A1G8V0T2</accession>
<dbReference type="PANTHER" id="PTHR35333:SF5">
    <property type="entry name" value="CONSERVED LIPOPROTEIN LPQF-RELATED"/>
    <property type="match status" value="1"/>
</dbReference>
<keyword evidence="1" id="KW-0732">Signal</keyword>
<dbReference type="EMBL" id="FNFB01000002">
    <property type="protein sequence ID" value="SDJ59706.1"/>
    <property type="molecule type" value="Genomic_DNA"/>
</dbReference>
<keyword evidence="5" id="KW-1185">Reference proteome</keyword>
<dbReference type="Proteomes" id="UP000198683">
    <property type="component" value="Unassembled WGS sequence"/>
</dbReference>
<evidence type="ECO:0000313" key="4">
    <source>
        <dbReference type="EMBL" id="SDJ59706.1"/>
    </source>
</evidence>
<dbReference type="RefSeq" id="WP_176902946.1">
    <property type="nucleotide sequence ID" value="NZ_FNFB01000002.1"/>
</dbReference>
<dbReference type="Gene3D" id="3.10.450.280">
    <property type="match status" value="1"/>
</dbReference>
<dbReference type="InterPro" id="IPR012338">
    <property type="entry name" value="Beta-lactam/transpept-like"/>
</dbReference>
<dbReference type="GO" id="GO:0008800">
    <property type="term" value="F:beta-lactamase activity"/>
    <property type="evidence" value="ECO:0007669"/>
    <property type="project" value="InterPro"/>
</dbReference>
<dbReference type="SUPFAM" id="SSF56601">
    <property type="entry name" value="beta-lactamase/transpeptidase-like"/>
    <property type="match status" value="1"/>
</dbReference>
<dbReference type="PANTHER" id="PTHR35333">
    <property type="entry name" value="BETA-LACTAMASE"/>
    <property type="match status" value="1"/>
</dbReference>
<feature type="domain" description="ORF 12 gene product N-terminal" evidence="3">
    <location>
        <begin position="46"/>
        <end position="135"/>
    </location>
</feature>
<dbReference type="InterPro" id="IPR045155">
    <property type="entry name" value="Beta-lactam_cat"/>
</dbReference>
<gene>
    <name evidence="4" type="ORF">SAMN05421874_102355</name>
</gene>
<dbReference type="Pfam" id="PF13354">
    <property type="entry name" value="Beta-lactamase2"/>
    <property type="match status" value="1"/>
</dbReference>
<evidence type="ECO:0000313" key="5">
    <source>
        <dbReference type="Proteomes" id="UP000198683"/>
    </source>
</evidence>
<dbReference type="AlphaFoldDB" id="A0A1G8V0T2"/>
<evidence type="ECO:0000259" key="2">
    <source>
        <dbReference type="Pfam" id="PF13354"/>
    </source>
</evidence>
<feature type="chain" id="PRO_5011649690" evidence="1">
    <location>
        <begin position="33"/>
        <end position="453"/>
    </location>
</feature>
<organism evidence="4 5">
    <name type="scientific">Nonomuraea maritima</name>
    <dbReference type="NCBI Taxonomy" id="683260"/>
    <lineage>
        <taxon>Bacteria</taxon>
        <taxon>Bacillati</taxon>
        <taxon>Actinomycetota</taxon>
        <taxon>Actinomycetes</taxon>
        <taxon>Streptosporangiales</taxon>
        <taxon>Streptosporangiaceae</taxon>
        <taxon>Nonomuraea</taxon>
    </lineage>
</organism>
<dbReference type="GO" id="GO:0030655">
    <property type="term" value="P:beta-lactam antibiotic catabolic process"/>
    <property type="evidence" value="ECO:0007669"/>
    <property type="project" value="InterPro"/>
</dbReference>
<dbReference type="STRING" id="683260.SAMN05421874_102355"/>
<reference evidence="4 5" key="1">
    <citation type="submission" date="2016-10" db="EMBL/GenBank/DDBJ databases">
        <authorList>
            <person name="de Groot N.N."/>
        </authorList>
    </citation>
    <scope>NUCLEOTIDE SEQUENCE [LARGE SCALE GENOMIC DNA]</scope>
    <source>
        <strain evidence="4 5">CGMCC 4.5681</strain>
    </source>
</reference>
<sequence>MYAPSKPIRLLAAASVAITVSACVSAPFTAQATPVTADATVAGPQIPDTPAGRQLTWVLDAVTRAPVPESELREHFAADFLASVPPAQLNQFLASVADMRLERLSQSSQNALVAEVTTLGEPYTVRLGVDGDGLIIGLLVEPVTPPPTAPRSWAELDERLASTAPRTGFLAAELASNGTCRPVHAVSAGTAFPLGSMIKLYVLGAVSQAVEKGAFGWDTELTVTPELRSLGVGGLADRPDGSEVTVLEAARLMISISDNTATDLLIHKVGRKAVERTMRAWGAHDKRNVPVLTTRELFVLKGVDHPGRAEHYLSLGDAKQRAYLKGTVARTPLSRITPWTSPRELDRIEYFASPSQICRAYAGLVKLRDRRVDEIMSINDAGLGLDRASWPRVWFKGGSEVGLSDVSFLARTSTGTSYVVTMMAVNTGAPLSQRVTVEQVALAKGAFTLAARR</sequence>
<dbReference type="InterPro" id="IPR040846">
    <property type="entry name" value="ORF_12_N"/>
</dbReference>
<dbReference type="Gene3D" id="3.40.710.10">
    <property type="entry name" value="DD-peptidase/beta-lactamase superfamily"/>
    <property type="match status" value="1"/>
</dbReference>
<evidence type="ECO:0000256" key="1">
    <source>
        <dbReference type="SAM" id="SignalP"/>
    </source>
</evidence>
<proteinExistence type="predicted"/>
<dbReference type="InterPro" id="IPR000871">
    <property type="entry name" value="Beta-lactam_class-A"/>
</dbReference>
<evidence type="ECO:0000259" key="3">
    <source>
        <dbReference type="Pfam" id="PF18042"/>
    </source>
</evidence>